<evidence type="ECO:0000256" key="1">
    <source>
        <dbReference type="SAM" id="SignalP"/>
    </source>
</evidence>
<reference evidence="3 4" key="1">
    <citation type="submission" date="2021-03" db="EMBL/GenBank/DDBJ databases">
        <authorList>
            <person name="Kim M.K."/>
        </authorList>
    </citation>
    <scope>NUCLEOTIDE SEQUENCE [LARGE SCALE GENOMIC DNA]</scope>
    <source>
        <strain evidence="3 4">BT442</strain>
    </source>
</reference>
<protein>
    <submittedName>
        <fullName evidence="3">T9SS type A sorting domain-containing protein</fullName>
    </submittedName>
</protein>
<feature type="signal peptide" evidence="1">
    <location>
        <begin position="1"/>
        <end position="20"/>
    </location>
</feature>
<organism evidence="3 4">
    <name type="scientific">Hymenobacter negativus</name>
    <dbReference type="NCBI Taxonomy" id="2795026"/>
    <lineage>
        <taxon>Bacteria</taxon>
        <taxon>Pseudomonadati</taxon>
        <taxon>Bacteroidota</taxon>
        <taxon>Cytophagia</taxon>
        <taxon>Cytophagales</taxon>
        <taxon>Hymenobacteraceae</taxon>
        <taxon>Hymenobacter</taxon>
    </lineage>
</organism>
<dbReference type="Proteomes" id="UP000664369">
    <property type="component" value="Unassembled WGS sequence"/>
</dbReference>
<keyword evidence="1" id="KW-0732">Signal</keyword>
<gene>
    <name evidence="3" type="ORF">J4E00_08840</name>
</gene>
<name>A0ABS3QDA2_9BACT</name>
<dbReference type="NCBIfam" id="TIGR04183">
    <property type="entry name" value="Por_Secre_tail"/>
    <property type="match status" value="1"/>
</dbReference>
<comment type="caution">
    <text evidence="3">The sequence shown here is derived from an EMBL/GenBank/DDBJ whole genome shotgun (WGS) entry which is preliminary data.</text>
</comment>
<dbReference type="EMBL" id="JAGETZ010000003">
    <property type="protein sequence ID" value="MBO2009157.1"/>
    <property type="molecule type" value="Genomic_DNA"/>
</dbReference>
<dbReference type="RefSeq" id="WP_208174776.1">
    <property type="nucleotide sequence ID" value="NZ_JAGETZ010000003.1"/>
</dbReference>
<accession>A0ABS3QDA2</accession>
<sequence length="263" mass="28689">MKKQLYLSALAMLLAGSVQAQVTPEKVYQGQGEIIRLSNGDYKYQTTQLATNQVNVYNLNHSVYKQLTVPSLGTAYEFRGVQYVSDALFDVNANNVEYIAHYGSTNVNGGLGKSVVYSETGSQLAVLDSSNYYVSIYNTPAGAKMLSTIRTYSNSYTLTREYTRVYSLAGRLALRAATPQLEDASGAYPNPAQALVNLPYSLQAGQTGSLKVYDMGGRLVGAYQIDSHINRLEMGTRDLRAGVYTYTVETAAGVTAGKRFVIQ</sequence>
<feature type="domain" description="Secretion system C-terminal sorting" evidence="2">
    <location>
        <begin position="188"/>
        <end position="262"/>
    </location>
</feature>
<evidence type="ECO:0000259" key="2">
    <source>
        <dbReference type="Pfam" id="PF18962"/>
    </source>
</evidence>
<dbReference type="InterPro" id="IPR026444">
    <property type="entry name" value="Secre_tail"/>
</dbReference>
<evidence type="ECO:0000313" key="3">
    <source>
        <dbReference type="EMBL" id="MBO2009157.1"/>
    </source>
</evidence>
<feature type="chain" id="PRO_5047487015" evidence="1">
    <location>
        <begin position="21"/>
        <end position="263"/>
    </location>
</feature>
<evidence type="ECO:0000313" key="4">
    <source>
        <dbReference type="Proteomes" id="UP000664369"/>
    </source>
</evidence>
<proteinExistence type="predicted"/>
<keyword evidence="4" id="KW-1185">Reference proteome</keyword>
<dbReference type="Pfam" id="PF18962">
    <property type="entry name" value="Por_Secre_tail"/>
    <property type="match status" value="1"/>
</dbReference>